<dbReference type="Proteomes" id="UP000692816">
    <property type="component" value="Unassembled WGS sequence"/>
</dbReference>
<comment type="similarity">
    <text evidence="7">Belongs to the binding-protein-dependent transport system permease family.</text>
</comment>
<dbReference type="GO" id="GO:0005886">
    <property type="term" value="C:plasma membrane"/>
    <property type="evidence" value="ECO:0007669"/>
    <property type="project" value="UniProtKB-SubCell"/>
</dbReference>
<evidence type="ECO:0000313" key="10">
    <source>
        <dbReference type="EMBL" id="NVL06614.1"/>
    </source>
</evidence>
<proteinExistence type="inferred from homology"/>
<dbReference type="RefSeq" id="WP_176530408.1">
    <property type="nucleotide sequence ID" value="NZ_CP088022.1"/>
</dbReference>
<dbReference type="InterPro" id="IPR025966">
    <property type="entry name" value="OppC_N"/>
</dbReference>
<feature type="transmembrane region" description="Helical" evidence="7">
    <location>
        <begin position="260"/>
        <end position="281"/>
    </location>
</feature>
<dbReference type="CDD" id="cd06261">
    <property type="entry name" value="TM_PBP2"/>
    <property type="match status" value="1"/>
</dbReference>
<dbReference type="Gene3D" id="1.10.3720.10">
    <property type="entry name" value="MetI-like"/>
    <property type="match status" value="1"/>
</dbReference>
<dbReference type="PANTHER" id="PTHR43386:SF6">
    <property type="entry name" value="ABC TRANSPORTER PERMEASE PROTEIN"/>
    <property type="match status" value="1"/>
</dbReference>
<dbReference type="Pfam" id="PF12911">
    <property type="entry name" value="OppC_N"/>
    <property type="match status" value="1"/>
</dbReference>
<dbReference type="PANTHER" id="PTHR43386">
    <property type="entry name" value="OLIGOPEPTIDE TRANSPORT SYSTEM PERMEASE PROTEIN APPC"/>
    <property type="match status" value="1"/>
</dbReference>
<evidence type="ECO:0000256" key="7">
    <source>
        <dbReference type="RuleBase" id="RU363032"/>
    </source>
</evidence>
<comment type="caution">
    <text evidence="10">The sequence shown here is derived from an EMBL/GenBank/DDBJ whole genome shotgun (WGS) entry which is preliminary data.</text>
</comment>
<reference evidence="9" key="2">
    <citation type="journal article" date="2021" name="Int. J. Syst. Evol. Microbiol.">
        <title>Bradyrhizobium septentrionale sp. nov. (sv. septentrionale) and Bradyrhizobium quebecense sp. nov. (sv. septentrionale) associated with legumes native to Canada possess rearranged symbiosis genes and numerous insertion sequences.</title>
        <authorList>
            <person name="Bromfield E.S.P."/>
            <person name="Cloutier S."/>
        </authorList>
    </citation>
    <scope>NUCLEOTIDE SEQUENCE</scope>
    <source>
        <strain evidence="9">12S5</strain>
    </source>
</reference>
<dbReference type="GO" id="GO:0055085">
    <property type="term" value="P:transmembrane transport"/>
    <property type="evidence" value="ECO:0007669"/>
    <property type="project" value="InterPro"/>
</dbReference>
<organism evidence="10">
    <name type="scientific">Bradyrhizobium quebecense</name>
    <dbReference type="NCBI Taxonomy" id="2748629"/>
    <lineage>
        <taxon>Bacteria</taxon>
        <taxon>Pseudomonadati</taxon>
        <taxon>Pseudomonadota</taxon>
        <taxon>Alphaproteobacteria</taxon>
        <taxon>Hyphomicrobiales</taxon>
        <taxon>Nitrobacteraceae</taxon>
        <taxon>Bradyrhizobium</taxon>
    </lineage>
</organism>
<reference evidence="10" key="1">
    <citation type="submission" date="2020-06" db="EMBL/GenBank/DDBJ databases">
        <title>Whole Genome Sequence of Bradyrhizobium sp. Strain 66S1MB.</title>
        <authorList>
            <person name="Bromfield E."/>
            <person name="Cloutier S."/>
        </authorList>
    </citation>
    <scope>NUCLEOTIDE SEQUENCE</scope>
    <source>
        <strain evidence="10">66S1MB</strain>
    </source>
</reference>
<feature type="transmembrane region" description="Helical" evidence="7">
    <location>
        <begin position="92"/>
        <end position="121"/>
    </location>
</feature>
<dbReference type="EMBL" id="JABWSX010000001">
    <property type="protein sequence ID" value="NVL06614.1"/>
    <property type="molecule type" value="Genomic_DNA"/>
</dbReference>
<keyword evidence="5 7" id="KW-1133">Transmembrane helix</keyword>
<evidence type="ECO:0000259" key="8">
    <source>
        <dbReference type="PROSITE" id="PS50928"/>
    </source>
</evidence>
<name>A0A974AC36_9BRAD</name>
<comment type="subcellular location">
    <subcellularLocation>
        <location evidence="1 7">Cell membrane</location>
        <topology evidence="1 7">Multi-pass membrane protein</topology>
    </subcellularLocation>
</comment>
<evidence type="ECO:0000256" key="4">
    <source>
        <dbReference type="ARBA" id="ARBA00022692"/>
    </source>
</evidence>
<evidence type="ECO:0000256" key="6">
    <source>
        <dbReference type="ARBA" id="ARBA00023136"/>
    </source>
</evidence>
<dbReference type="AlphaFoldDB" id="A0A974AC36"/>
<evidence type="ECO:0000256" key="1">
    <source>
        <dbReference type="ARBA" id="ARBA00004651"/>
    </source>
</evidence>
<feature type="domain" description="ABC transmembrane type-1" evidence="8">
    <location>
        <begin position="90"/>
        <end position="278"/>
    </location>
</feature>
<evidence type="ECO:0000256" key="3">
    <source>
        <dbReference type="ARBA" id="ARBA00022475"/>
    </source>
</evidence>
<accession>A0A974AC36</accession>
<gene>
    <name evidence="10" type="ORF">HU230_12900</name>
    <name evidence="9" type="ORF">J4P68_04615</name>
</gene>
<dbReference type="SUPFAM" id="SSF161098">
    <property type="entry name" value="MetI-like"/>
    <property type="match status" value="1"/>
</dbReference>
<dbReference type="InterPro" id="IPR035906">
    <property type="entry name" value="MetI-like_sf"/>
</dbReference>
<evidence type="ECO:0000313" key="9">
    <source>
        <dbReference type="EMBL" id="MBO1428710.1"/>
    </source>
</evidence>
<dbReference type="Pfam" id="PF00528">
    <property type="entry name" value="BPD_transp_1"/>
    <property type="match status" value="1"/>
</dbReference>
<keyword evidence="4 7" id="KW-0812">Transmembrane</keyword>
<evidence type="ECO:0000256" key="5">
    <source>
        <dbReference type="ARBA" id="ARBA00022989"/>
    </source>
</evidence>
<feature type="transmembrane region" description="Helical" evidence="7">
    <location>
        <begin position="21"/>
        <end position="51"/>
    </location>
</feature>
<feature type="transmembrane region" description="Helical" evidence="7">
    <location>
        <begin position="133"/>
        <end position="161"/>
    </location>
</feature>
<dbReference type="EMBL" id="JAGEPA010000001">
    <property type="protein sequence ID" value="MBO1428710.1"/>
    <property type="molecule type" value="Genomic_DNA"/>
</dbReference>
<keyword evidence="2 7" id="KW-0813">Transport</keyword>
<dbReference type="PROSITE" id="PS50928">
    <property type="entry name" value="ABC_TM1"/>
    <property type="match status" value="1"/>
</dbReference>
<keyword evidence="6 7" id="KW-0472">Membrane</keyword>
<protein>
    <submittedName>
        <fullName evidence="10">ABC transporter permease</fullName>
    </submittedName>
</protein>
<evidence type="ECO:0000313" key="11">
    <source>
        <dbReference type="Proteomes" id="UP000692816"/>
    </source>
</evidence>
<sequence length="295" mass="31623">MAIETLPESSIPVTRPFRVKFGFLASTPIIAVATICLVLIILMAIFAPLLAPHDPLLLTPSQRLKPSSAQYLLGTDAYGRDLLSRVIYGARISLLIGLGAAVCSIAIGLLIGLVAGFFRWVDAVMMRVMDGLMAIPAILLAIAVVSLSGASIWTVMVAITIPEIPRVARLVRSVVLTAREEPYVEAAISLGSSLPKIMWRHLMPNTIAPLIVQGTYVCASAILTEAILSFLGAGISPETPTWGNIMAEGRAYFQVKPSLIFWPGLLLSIAILSVNLIGDAARDALDPRMKQREGK</sequence>
<keyword evidence="11" id="KW-1185">Reference proteome</keyword>
<dbReference type="InterPro" id="IPR050366">
    <property type="entry name" value="BP-dependent_transpt_permease"/>
</dbReference>
<dbReference type="InterPro" id="IPR000515">
    <property type="entry name" value="MetI-like"/>
</dbReference>
<keyword evidence="3" id="KW-1003">Cell membrane</keyword>
<evidence type="ECO:0000256" key="2">
    <source>
        <dbReference type="ARBA" id="ARBA00022448"/>
    </source>
</evidence>